<dbReference type="OrthoDB" id="9784774at2"/>
<accession>A0A4Q7V2P3</accession>
<name>A0A4Q7V2P3_PSEST</name>
<dbReference type="Gene3D" id="3.30.428.10">
    <property type="entry name" value="HIT-like"/>
    <property type="match status" value="1"/>
</dbReference>
<dbReference type="RefSeq" id="WP_130291858.1">
    <property type="nucleotide sequence ID" value="NZ_SHKL01000001.1"/>
</dbReference>
<evidence type="ECO:0000313" key="5">
    <source>
        <dbReference type="Proteomes" id="UP000291591"/>
    </source>
</evidence>
<feature type="region of interest" description="Disordered" evidence="2">
    <location>
        <begin position="77"/>
        <end position="134"/>
    </location>
</feature>
<dbReference type="SUPFAM" id="SSF54197">
    <property type="entry name" value="HIT-like"/>
    <property type="match status" value="1"/>
</dbReference>
<dbReference type="InterPro" id="IPR011146">
    <property type="entry name" value="HIT-like"/>
</dbReference>
<dbReference type="PRINTS" id="PR00332">
    <property type="entry name" value="HISTRIAD"/>
</dbReference>
<feature type="short sequence motif" description="Histidine triad motif" evidence="1">
    <location>
        <begin position="156"/>
        <end position="160"/>
    </location>
</feature>
<evidence type="ECO:0000259" key="3">
    <source>
        <dbReference type="PROSITE" id="PS51084"/>
    </source>
</evidence>
<dbReference type="EMBL" id="SHKL01000001">
    <property type="protein sequence ID" value="RZT87754.1"/>
    <property type="molecule type" value="Genomic_DNA"/>
</dbReference>
<proteinExistence type="predicted"/>
<feature type="domain" description="HIT" evidence="3">
    <location>
        <begin position="5"/>
        <end position="171"/>
    </location>
</feature>
<dbReference type="PANTHER" id="PTHR46648">
    <property type="entry name" value="HIT FAMILY PROTEIN 1"/>
    <property type="match status" value="1"/>
</dbReference>
<dbReference type="GO" id="GO:0009117">
    <property type="term" value="P:nucleotide metabolic process"/>
    <property type="evidence" value="ECO:0007669"/>
    <property type="project" value="TreeGrafter"/>
</dbReference>
<feature type="compositionally biased region" description="Basic residues" evidence="2">
    <location>
        <begin position="91"/>
        <end position="101"/>
    </location>
</feature>
<protein>
    <submittedName>
        <fullName evidence="4">HIT domain-containing protein</fullName>
    </submittedName>
</protein>
<keyword evidence="5" id="KW-1185">Reference proteome</keyword>
<comment type="caution">
    <text evidence="4">The sequence shown here is derived from an EMBL/GenBank/DDBJ whole genome shotgun (WGS) entry which is preliminary data.</text>
</comment>
<organism evidence="4 5">
    <name type="scientific">Pseudonocardia sediminis</name>
    <dbReference type="NCBI Taxonomy" id="1397368"/>
    <lineage>
        <taxon>Bacteria</taxon>
        <taxon>Bacillati</taxon>
        <taxon>Actinomycetota</taxon>
        <taxon>Actinomycetes</taxon>
        <taxon>Pseudonocardiales</taxon>
        <taxon>Pseudonocardiaceae</taxon>
        <taxon>Pseudonocardia</taxon>
    </lineage>
</organism>
<dbReference type="GO" id="GO:0003824">
    <property type="term" value="F:catalytic activity"/>
    <property type="evidence" value="ECO:0007669"/>
    <property type="project" value="InterPro"/>
</dbReference>
<feature type="compositionally biased region" description="Gly residues" evidence="2">
    <location>
        <begin position="115"/>
        <end position="128"/>
    </location>
</feature>
<dbReference type="Proteomes" id="UP000291591">
    <property type="component" value="Unassembled WGS sequence"/>
</dbReference>
<dbReference type="PANTHER" id="PTHR46648:SF1">
    <property type="entry name" value="ADENOSINE 5'-MONOPHOSPHORAMIDASE HNT1"/>
    <property type="match status" value="1"/>
</dbReference>
<dbReference type="PROSITE" id="PS51084">
    <property type="entry name" value="HIT_2"/>
    <property type="match status" value="1"/>
</dbReference>
<dbReference type="InterPro" id="IPR036265">
    <property type="entry name" value="HIT-like_sf"/>
</dbReference>
<dbReference type="AlphaFoldDB" id="A0A4Q7V2P3"/>
<gene>
    <name evidence="4" type="ORF">EV383_4680</name>
</gene>
<sequence length="198" mass="20589">MDDCVFCRIVAGTATADLVAETARVVAFCDIAPITPGHLLVVPRAHGSGLADVSDDDAAAMTVLARRLAVALRDTGLRLPGPERRPGPTGRWRRLRGHRRTGTGGGRHGGRNSDIGGGSMTGSSATGGGRDREGAPITGTNLFLADGVSAGQEVFHAHLHVIPRYAGDGVRLRTGERTSTPDERAEVAERVRAALGDG</sequence>
<dbReference type="Pfam" id="PF01230">
    <property type="entry name" value="HIT"/>
    <property type="match status" value="1"/>
</dbReference>
<evidence type="ECO:0000256" key="2">
    <source>
        <dbReference type="SAM" id="MobiDB-lite"/>
    </source>
</evidence>
<evidence type="ECO:0000256" key="1">
    <source>
        <dbReference type="PROSITE-ProRule" id="PRU00464"/>
    </source>
</evidence>
<dbReference type="InterPro" id="IPR001310">
    <property type="entry name" value="Histidine_triad_HIT"/>
</dbReference>
<reference evidence="4 5" key="1">
    <citation type="submission" date="2019-02" db="EMBL/GenBank/DDBJ databases">
        <title>Sequencing the genomes of 1000 actinobacteria strains.</title>
        <authorList>
            <person name="Klenk H.-P."/>
        </authorList>
    </citation>
    <scope>NUCLEOTIDE SEQUENCE [LARGE SCALE GENOMIC DNA]</scope>
    <source>
        <strain evidence="4 5">DSM 45779</strain>
    </source>
</reference>
<evidence type="ECO:0000313" key="4">
    <source>
        <dbReference type="EMBL" id="RZT87754.1"/>
    </source>
</evidence>